<dbReference type="RefSeq" id="WP_146365525.1">
    <property type="nucleotide sequence ID" value="NZ_CP042261.1"/>
</dbReference>
<dbReference type="SUPFAM" id="SSF55166">
    <property type="entry name" value="Hedgehog/DD-peptidase"/>
    <property type="match status" value="1"/>
</dbReference>
<protein>
    <submittedName>
        <fullName evidence="2">DUF882 domain-containing protein</fullName>
    </submittedName>
</protein>
<name>A0A5B8J6R1_9RHOB</name>
<dbReference type="OrthoDB" id="500593at2"/>
<dbReference type="Proteomes" id="UP000318483">
    <property type="component" value="Chromosome"/>
</dbReference>
<sequence>MTDQLTQHFKRAEFACNCGCGFNTVDVELVQVLERVRLHYGKPVVINSGCRCASYNARVGGASGSQHLIGRAADIRISGVDPDEVWSWLNPSHHGGLGRYGTFTHIDTRDQTARWAG</sequence>
<accession>A0A5B8J6R1</accession>
<keyword evidence="3" id="KW-1185">Reference proteome</keyword>
<dbReference type="InterPro" id="IPR009045">
    <property type="entry name" value="Zn_M74/Hedgehog-like"/>
</dbReference>
<dbReference type="AlphaFoldDB" id="A0A5B8J6R1"/>
<dbReference type="EMBL" id="CP042261">
    <property type="protein sequence ID" value="QDY70127.1"/>
    <property type="molecule type" value="Genomic_DNA"/>
</dbReference>
<proteinExistence type="predicted"/>
<organism evidence="2 3">
    <name type="scientific">Qingshengfaniella alkalisoli</name>
    <dbReference type="NCBI Taxonomy" id="2599296"/>
    <lineage>
        <taxon>Bacteria</taxon>
        <taxon>Pseudomonadati</taxon>
        <taxon>Pseudomonadota</taxon>
        <taxon>Alphaproteobacteria</taxon>
        <taxon>Rhodobacterales</taxon>
        <taxon>Paracoccaceae</taxon>
        <taxon>Qingshengfaniella</taxon>
    </lineage>
</organism>
<dbReference type="Pfam" id="PF08291">
    <property type="entry name" value="Peptidase_M15_3"/>
    <property type="match status" value="1"/>
</dbReference>
<evidence type="ECO:0000313" key="2">
    <source>
        <dbReference type="EMBL" id="QDY70127.1"/>
    </source>
</evidence>
<feature type="domain" description="Peptidase M15A C-terminal" evidence="1">
    <location>
        <begin position="7"/>
        <end position="107"/>
    </location>
</feature>
<gene>
    <name evidence="2" type="ORF">FPZ52_11175</name>
</gene>
<evidence type="ECO:0000313" key="3">
    <source>
        <dbReference type="Proteomes" id="UP000318483"/>
    </source>
</evidence>
<dbReference type="Gene3D" id="3.30.1380.10">
    <property type="match status" value="1"/>
</dbReference>
<dbReference type="InterPro" id="IPR013230">
    <property type="entry name" value="Peptidase_M15A_C"/>
</dbReference>
<evidence type="ECO:0000259" key="1">
    <source>
        <dbReference type="Pfam" id="PF08291"/>
    </source>
</evidence>
<reference evidence="2 3" key="1">
    <citation type="submission" date="2019-07" db="EMBL/GenBank/DDBJ databases">
        <title>Litoreibacter alkalisoli sp. nov., isolated from saline-alkaline soil.</title>
        <authorList>
            <person name="Wang S."/>
            <person name="Xu L."/>
            <person name="Xing Y.-T."/>
            <person name="Sun J.-Q."/>
        </authorList>
    </citation>
    <scope>NUCLEOTIDE SEQUENCE [LARGE SCALE GENOMIC DNA]</scope>
    <source>
        <strain evidence="2 3">LN3S51</strain>
    </source>
</reference>
<dbReference type="KEGG" id="lit:FPZ52_11175"/>